<organism evidence="1 2">
    <name type="scientific">Scyliorhinus torazame</name>
    <name type="common">Cloudy catshark</name>
    <name type="synonym">Catulus torazame</name>
    <dbReference type="NCBI Taxonomy" id="75743"/>
    <lineage>
        <taxon>Eukaryota</taxon>
        <taxon>Metazoa</taxon>
        <taxon>Chordata</taxon>
        <taxon>Craniata</taxon>
        <taxon>Vertebrata</taxon>
        <taxon>Chondrichthyes</taxon>
        <taxon>Elasmobranchii</taxon>
        <taxon>Galeomorphii</taxon>
        <taxon>Galeoidea</taxon>
        <taxon>Carcharhiniformes</taxon>
        <taxon>Scyliorhinidae</taxon>
        <taxon>Scyliorhinus</taxon>
    </lineage>
</organism>
<keyword evidence="2" id="KW-1185">Reference proteome</keyword>
<dbReference type="Proteomes" id="UP000288216">
    <property type="component" value="Unassembled WGS sequence"/>
</dbReference>
<evidence type="ECO:0000313" key="1">
    <source>
        <dbReference type="EMBL" id="GCB77186.1"/>
    </source>
</evidence>
<protein>
    <submittedName>
        <fullName evidence="1">Uncharacterized protein</fullName>
    </submittedName>
</protein>
<gene>
    <name evidence="1" type="ORF">scyTo_0017563</name>
</gene>
<name>A0A401PVN5_SCYTO</name>
<proteinExistence type="predicted"/>
<reference evidence="1 2" key="1">
    <citation type="journal article" date="2018" name="Nat. Ecol. Evol.">
        <title>Shark genomes provide insights into elasmobranch evolution and the origin of vertebrates.</title>
        <authorList>
            <person name="Hara Y"/>
            <person name="Yamaguchi K"/>
            <person name="Onimaru K"/>
            <person name="Kadota M"/>
            <person name="Koyanagi M"/>
            <person name="Keeley SD"/>
            <person name="Tatsumi K"/>
            <person name="Tanaka K"/>
            <person name="Motone F"/>
            <person name="Kageyama Y"/>
            <person name="Nozu R"/>
            <person name="Adachi N"/>
            <person name="Nishimura O"/>
            <person name="Nakagawa R"/>
            <person name="Tanegashima C"/>
            <person name="Kiyatake I"/>
            <person name="Matsumoto R"/>
            <person name="Murakumo K"/>
            <person name="Nishida K"/>
            <person name="Terakita A"/>
            <person name="Kuratani S"/>
            <person name="Sato K"/>
            <person name="Hyodo S Kuraku.S."/>
        </authorList>
    </citation>
    <scope>NUCLEOTIDE SEQUENCE [LARGE SCALE GENOMIC DNA]</scope>
</reference>
<accession>A0A401PVN5</accession>
<dbReference type="EMBL" id="BFAA01011522">
    <property type="protein sequence ID" value="GCB77186.1"/>
    <property type="molecule type" value="Genomic_DNA"/>
</dbReference>
<dbReference type="STRING" id="75743.A0A401PVN5"/>
<dbReference type="AlphaFoldDB" id="A0A401PVN5"/>
<comment type="caution">
    <text evidence="1">The sequence shown here is derived from an EMBL/GenBank/DDBJ whole genome shotgun (WGS) entry which is preliminary data.</text>
</comment>
<evidence type="ECO:0000313" key="2">
    <source>
        <dbReference type="Proteomes" id="UP000288216"/>
    </source>
</evidence>
<sequence length="100" mass="11108">MKRGSLLHLGEDSRLAQNGITAQKEHFGLLHVKQGGDAASTQQAAAGEFPKMLQEHMEERGHQAEQIFSADKTSLLWKKVPNGTPKKKGRHLILKLQKTN</sequence>